<dbReference type="SUPFAM" id="SSF50630">
    <property type="entry name" value="Acid proteases"/>
    <property type="match status" value="1"/>
</dbReference>
<evidence type="ECO:0000313" key="5">
    <source>
        <dbReference type="Proteomes" id="UP001597100"/>
    </source>
</evidence>
<reference evidence="5" key="1">
    <citation type="journal article" date="2019" name="Int. J. Syst. Evol. Microbiol.">
        <title>The Global Catalogue of Microorganisms (GCM) 10K type strain sequencing project: providing services to taxonomists for standard genome sequencing and annotation.</title>
        <authorList>
            <consortium name="The Broad Institute Genomics Platform"/>
            <consortium name="The Broad Institute Genome Sequencing Center for Infectious Disease"/>
            <person name="Wu L."/>
            <person name="Ma J."/>
        </authorList>
    </citation>
    <scope>NUCLEOTIDE SEQUENCE [LARGE SCALE GENOMIC DNA]</scope>
    <source>
        <strain evidence="5">CCUG 60898</strain>
    </source>
</reference>
<dbReference type="GO" id="GO:0008233">
    <property type="term" value="F:peptidase activity"/>
    <property type="evidence" value="ECO:0007669"/>
    <property type="project" value="UniProtKB-KW"/>
</dbReference>
<dbReference type="Pfam" id="PF13650">
    <property type="entry name" value="Asp_protease_2"/>
    <property type="match status" value="1"/>
</dbReference>
<proteinExistence type="predicted"/>
<dbReference type="Pfam" id="PF17820">
    <property type="entry name" value="PDZ_6"/>
    <property type="match status" value="1"/>
</dbReference>
<evidence type="ECO:0000259" key="2">
    <source>
        <dbReference type="PROSITE" id="PS50106"/>
    </source>
</evidence>
<keyword evidence="5" id="KW-1185">Reference proteome</keyword>
<dbReference type="SUPFAM" id="SSF50156">
    <property type="entry name" value="PDZ domain-like"/>
    <property type="match status" value="1"/>
</dbReference>
<dbReference type="PROSITE" id="PS50175">
    <property type="entry name" value="ASP_PROT_RETROV"/>
    <property type="match status" value="1"/>
</dbReference>
<dbReference type="Gene3D" id="2.30.42.10">
    <property type="match status" value="1"/>
</dbReference>
<sequence>MLKTSPLVLIFFLFTLSTYCQEGFFIEKGRRSAKIKFDLVNNLMIIPVELNGQELSFLLDTGVSTTVLLNLEEVDSVMLKNAQKINLRGLGGEELIEAYKTHGNELKIGKVTSKNMDVFLIFTKEVNFSPRLGVPVNGIIGYDFFKDFIVEVNYARRFIRAHDPNQFRKGLSGYKELPLRFFQNKPYINSTVQIMDRKTDVTLLLDSGLGDAVWLFSEDAGIQVPEKSFDDLLGLGLLGDVTGKRSRINSLELGNYELKEVSAAFPDSLSLQGLKLFEMRNGSLGGEILRRFNMVFDYRAERLFLRKNRFFDDPFNYDMSGLIIEHSGFVIVESTVAVYESNGYRRTEGKEIVLETGLQNRKTFELKRAFKIVGVRKDSPAHRAGLQVGDELVKINGRDIFRYDLDEIISLLASEEGKLIKLVVNRGLASLKFEFRLEKVL</sequence>
<dbReference type="Gene3D" id="2.40.70.10">
    <property type="entry name" value="Acid Proteases"/>
    <property type="match status" value="2"/>
</dbReference>
<dbReference type="InterPro" id="IPR001995">
    <property type="entry name" value="Peptidase_A2_cat"/>
</dbReference>
<dbReference type="InterPro" id="IPR041489">
    <property type="entry name" value="PDZ_6"/>
</dbReference>
<protein>
    <submittedName>
        <fullName evidence="4">Aspartyl protease family protein</fullName>
    </submittedName>
</protein>
<accession>A0ABW3IFT5</accession>
<keyword evidence="4" id="KW-0645">Protease</keyword>
<feature type="domain" description="PDZ" evidence="2">
    <location>
        <begin position="351"/>
        <end position="427"/>
    </location>
</feature>
<gene>
    <name evidence="4" type="ORF">ACFQ1G_05940</name>
</gene>
<feature type="domain" description="Peptidase A2" evidence="3">
    <location>
        <begin position="55"/>
        <end position="92"/>
    </location>
</feature>
<dbReference type="InterPro" id="IPR036034">
    <property type="entry name" value="PDZ_sf"/>
</dbReference>
<evidence type="ECO:0000256" key="1">
    <source>
        <dbReference type="ARBA" id="ARBA00022801"/>
    </source>
</evidence>
<comment type="caution">
    <text evidence="4">The sequence shown here is derived from an EMBL/GenBank/DDBJ whole genome shotgun (WGS) entry which is preliminary data.</text>
</comment>
<dbReference type="SMART" id="SM00228">
    <property type="entry name" value="PDZ"/>
    <property type="match status" value="1"/>
</dbReference>
<dbReference type="RefSeq" id="WP_380737546.1">
    <property type="nucleotide sequence ID" value="NZ_JBHTJP010000032.1"/>
</dbReference>
<keyword evidence="1" id="KW-0378">Hydrolase</keyword>
<evidence type="ECO:0000259" key="3">
    <source>
        <dbReference type="PROSITE" id="PS50175"/>
    </source>
</evidence>
<evidence type="ECO:0000313" key="4">
    <source>
        <dbReference type="EMBL" id="MFD0976325.1"/>
    </source>
</evidence>
<dbReference type="InterPro" id="IPR034122">
    <property type="entry name" value="Retropepsin-like_bacterial"/>
</dbReference>
<dbReference type="GO" id="GO:0006508">
    <property type="term" value="P:proteolysis"/>
    <property type="evidence" value="ECO:0007669"/>
    <property type="project" value="UniProtKB-KW"/>
</dbReference>
<dbReference type="EMBL" id="JBHTJP010000032">
    <property type="protein sequence ID" value="MFD0976325.1"/>
    <property type="molecule type" value="Genomic_DNA"/>
</dbReference>
<dbReference type="PROSITE" id="PS50106">
    <property type="entry name" value="PDZ"/>
    <property type="match status" value="1"/>
</dbReference>
<organism evidence="4 5">
    <name type="scientific">Salinimicrobium gaetbulicola</name>
    <dbReference type="NCBI Taxonomy" id="999702"/>
    <lineage>
        <taxon>Bacteria</taxon>
        <taxon>Pseudomonadati</taxon>
        <taxon>Bacteroidota</taxon>
        <taxon>Flavobacteriia</taxon>
        <taxon>Flavobacteriales</taxon>
        <taxon>Flavobacteriaceae</taxon>
        <taxon>Salinimicrobium</taxon>
    </lineage>
</organism>
<dbReference type="InterPro" id="IPR021109">
    <property type="entry name" value="Peptidase_aspartic_dom_sf"/>
</dbReference>
<dbReference type="CDD" id="cd05483">
    <property type="entry name" value="retropepsin_like_bacteria"/>
    <property type="match status" value="1"/>
</dbReference>
<dbReference type="Proteomes" id="UP001597100">
    <property type="component" value="Unassembled WGS sequence"/>
</dbReference>
<name>A0ABW3IFT5_9FLAO</name>
<dbReference type="InterPro" id="IPR001478">
    <property type="entry name" value="PDZ"/>
</dbReference>